<evidence type="ECO:0000256" key="1">
    <source>
        <dbReference type="ARBA" id="ARBA00001947"/>
    </source>
</evidence>
<evidence type="ECO:0000256" key="3">
    <source>
        <dbReference type="ARBA" id="ARBA00022801"/>
    </source>
</evidence>
<name>A0A3E3EAM9_9FIRM</name>
<dbReference type="Proteomes" id="UP000261032">
    <property type="component" value="Unassembled WGS sequence"/>
</dbReference>
<organism evidence="6 7">
    <name type="scientific">Thomasclavelia ramosa</name>
    <dbReference type="NCBI Taxonomy" id="1547"/>
    <lineage>
        <taxon>Bacteria</taxon>
        <taxon>Bacillati</taxon>
        <taxon>Bacillota</taxon>
        <taxon>Erysipelotrichia</taxon>
        <taxon>Erysipelotrichales</taxon>
        <taxon>Coprobacillaceae</taxon>
        <taxon>Thomasclavelia</taxon>
    </lineage>
</organism>
<sequence>MKLYNTIKINNHSYYINDEDGDSCYLIIGNTHALLIDLGLFKEPLLPTIKNITNKESIIVCTHGHFDHIGTIKEFKEETIYLSHRDRDIYYDNAHIIKELSLIDFNQIKDLKNHQQIELGNFEIEVLALPGHTPGSMIFLDRQNKCIYTGDAIGSGCGVWLQLFHSLDLKTYHTALQQTIDYLEKQGVDDTWHFWGGHNQQEIQSKISAYNKLDFVLMKDLEQLCLKLINSQITGIKNSAPTFDDNQAYYASYGKAEIIYQKNSL</sequence>
<dbReference type="GO" id="GO:0016787">
    <property type="term" value="F:hydrolase activity"/>
    <property type="evidence" value="ECO:0007669"/>
    <property type="project" value="UniProtKB-KW"/>
</dbReference>
<dbReference type="Pfam" id="PF00753">
    <property type="entry name" value="Lactamase_B"/>
    <property type="match status" value="1"/>
</dbReference>
<dbReference type="PANTHER" id="PTHR46233:SF3">
    <property type="entry name" value="HYDROXYACYLGLUTATHIONE HYDROLASE GLOC"/>
    <property type="match status" value="1"/>
</dbReference>
<evidence type="ECO:0000313" key="6">
    <source>
        <dbReference type="EMBL" id="RGD79473.1"/>
    </source>
</evidence>
<dbReference type="RefSeq" id="WP_117582458.1">
    <property type="nucleotide sequence ID" value="NZ_QUSL01000036.1"/>
</dbReference>
<feature type="domain" description="Metallo-beta-lactamase" evidence="5">
    <location>
        <begin position="21"/>
        <end position="198"/>
    </location>
</feature>
<dbReference type="SMART" id="SM00849">
    <property type="entry name" value="Lactamase_B"/>
    <property type="match status" value="1"/>
</dbReference>
<dbReference type="GO" id="GO:0046872">
    <property type="term" value="F:metal ion binding"/>
    <property type="evidence" value="ECO:0007669"/>
    <property type="project" value="UniProtKB-KW"/>
</dbReference>
<dbReference type="EMBL" id="QUSL01000036">
    <property type="protein sequence ID" value="RGD79473.1"/>
    <property type="molecule type" value="Genomic_DNA"/>
</dbReference>
<keyword evidence="3 6" id="KW-0378">Hydrolase</keyword>
<comment type="caution">
    <text evidence="6">The sequence shown here is derived from an EMBL/GenBank/DDBJ whole genome shotgun (WGS) entry which is preliminary data.</text>
</comment>
<keyword evidence="4" id="KW-0862">Zinc</keyword>
<dbReference type="PANTHER" id="PTHR46233">
    <property type="entry name" value="HYDROXYACYLGLUTATHIONE HYDROLASE GLOC"/>
    <property type="match status" value="1"/>
</dbReference>
<dbReference type="Gene3D" id="3.60.15.10">
    <property type="entry name" value="Ribonuclease Z/Hydroxyacylglutathione hydrolase-like"/>
    <property type="match status" value="1"/>
</dbReference>
<evidence type="ECO:0000256" key="2">
    <source>
        <dbReference type="ARBA" id="ARBA00022723"/>
    </source>
</evidence>
<evidence type="ECO:0000313" key="7">
    <source>
        <dbReference type="Proteomes" id="UP000261032"/>
    </source>
</evidence>
<dbReference type="SUPFAM" id="SSF56281">
    <property type="entry name" value="Metallo-hydrolase/oxidoreductase"/>
    <property type="match status" value="1"/>
</dbReference>
<evidence type="ECO:0000256" key="4">
    <source>
        <dbReference type="ARBA" id="ARBA00022833"/>
    </source>
</evidence>
<dbReference type="InterPro" id="IPR051453">
    <property type="entry name" value="MBL_Glyoxalase_II"/>
</dbReference>
<proteinExistence type="predicted"/>
<gene>
    <name evidence="6" type="ORF">DXB93_16120</name>
</gene>
<dbReference type="AlphaFoldDB" id="A0A3E3EAM9"/>
<accession>A0A3E3EAM9</accession>
<evidence type="ECO:0000259" key="5">
    <source>
        <dbReference type="SMART" id="SM00849"/>
    </source>
</evidence>
<dbReference type="InterPro" id="IPR001279">
    <property type="entry name" value="Metallo-B-lactamas"/>
</dbReference>
<reference evidence="6 7" key="1">
    <citation type="submission" date="2018-08" db="EMBL/GenBank/DDBJ databases">
        <title>A genome reference for cultivated species of the human gut microbiota.</title>
        <authorList>
            <person name="Zou Y."/>
            <person name="Xue W."/>
            <person name="Luo G."/>
        </authorList>
    </citation>
    <scope>NUCLEOTIDE SEQUENCE [LARGE SCALE GENOMIC DNA]</scope>
    <source>
        <strain evidence="6 7">OM06-4</strain>
    </source>
</reference>
<dbReference type="InterPro" id="IPR036866">
    <property type="entry name" value="RibonucZ/Hydroxyglut_hydro"/>
</dbReference>
<keyword evidence="2" id="KW-0479">Metal-binding</keyword>
<protein>
    <submittedName>
        <fullName evidence="6">MBL fold metallo-hydrolase</fullName>
    </submittedName>
</protein>
<comment type="cofactor">
    <cofactor evidence="1">
        <name>Zn(2+)</name>
        <dbReference type="ChEBI" id="CHEBI:29105"/>
    </cofactor>
</comment>